<evidence type="ECO:0000256" key="2">
    <source>
        <dbReference type="ARBA" id="ARBA00006700"/>
    </source>
</evidence>
<accession>B6Q4H8</accession>
<dbReference type="SUPFAM" id="SSF54189">
    <property type="entry name" value="Ribosomal proteins S24e, L23 and L15e"/>
    <property type="match status" value="1"/>
</dbReference>
<dbReference type="Proteomes" id="UP000001294">
    <property type="component" value="Unassembled WGS sequence"/>
</dbReference>
<feature type="region of interest" description="Disordered" evidence="8">
    <location>
        <begin position="180"/>
        <end position="234"/>
    </location>
</feature>
<dbReference type="PANTHER" id="PTHR12059:SF5">
    <property type="entry name" value="LARGE RIBOSOMAL SUBUNIT PROTEIN UL23M"/>
    <property type="match status" value="1"/>
</dbReference>
<dbReference type="Gene3D" id="3.30.70.330">
    <property type="match status" value="1"/>
</dbReference>
<dbReference type="STRING" id="441960.B6Q4H8"/>
<evidence type="ECO:0000313" key="10">
    <source>
        <dbReference type="Proteomes" id="UP000001294"/>
    </source>
</evidence>
<evidence type="ECO:0000313" key="9">
    <source>
        <dbReference type="EMBL" id="EEA28284.1"/>
    </source>
</evidence>
<evidence type="ECO:0000256" key="8">
    <source>
        <dbReference type="SAM" id="MobiDB-lite"/>
    </source>
</evidence>
<name>B6Q4H8_TALMQ</name>
<dbReference type="PhylomeDB" id="B6Q4H8"/>
<comment type="function">
    <text evidence="6">Component of the mitochondrial ribosome (mitoribosome), a dedicated translation machinery responsible for the synthesis of mitochondrial genome-encoded proteins, including at least some of the essential transmembrane subunits of the mitochondrial respiratory chain. The mitoribosomes are attached to the mitochondrial inner membrane and translation products are cotranslationally integrated into the membrane.</text>
</comment>
<dbReference type="InterPro" id="IPR012677">
    <property type="entry name" value="Nucleotide-bd_a/b_plait_sf"/>
</dbReference>
<feature type="compositionally biased region" description="Low complexity" evidence="8">
    <location>
        <begin position="216"/>
        <end position="226"/>
    </location>
</feature>
<evidence type="ECO:0000256" key="3">
    <source>
        <dbReference type="ARBA" id="ARBA00022980"/>
    </source>
</evidence>
<dbReference type="InterPro" id="IPR012678">
    <property type="entry name" value="Ribosomal_uL23/eL15/eS24_sf"/>
</dbReference>
<keyword evidence="5" id="KW-0687">Ribonucleoprotein</keyword>
<feature type="compositionally biased region" description="Basic and acidic residues" evidence="8">
    <location>
        <begin position="180"/>
        <end position="210"/>
    </location>
</feature>
<dbReference type="AlphaFoldDB" id="B6Q4H8"/>
<dbReference type="PANTHER" id="PTHR12059">
    <property type="entry name" value="RIBOSOMAL PROTEIN L23-RELATED"/>
    <property type="match status" value="1"/>
</dbReference>
<feature type="region of interest" description="Disordered" evidence="8">
    <location>
        <begin position="124"/>
        <end position="143"/>
    </location>
</feature>
<reference evidence="10" key="1">
    <citation type="journal article" date="2015" name="Genome Announc.">
        <title>Genome sequence of the AIDS-associated pathogen Penicillium marneffei (ATCC18224) and its near taxonomic relative Talaromyces stipitatus (ATCC10500).</title>
        <authorList>
            <person name="Nierman W.C."/>
            <person name="Fedorova-Abrams N.D."/>
            <person name="Andrianopoulos A."/>
        </authorList>
    </citation>
    <scope>NUCLEOTIDE SEQUENCE [LARGE SCALE GENOMIC DNA]</scope>
    <source>
        <strain evidence="10">ATCC 18224 / CBS 334.59 / QM 7333</strain>
    </source>
</reference>
<dbReference type="HOGENOM" id="CLU_086423_1_1_1"/>
<dbReference type="EMBL" id="DS995899">
    <property type="protein sequence ID" value="EEA28284.1"/>
    <property type="molecule type" value="Genomic_DNA"/>
</dbReference>
<keyword evidence="4" id="KW-0496">Mitochondrion</keyword>
<protein>
    <recommendedName>
        <fullName evidence="7">Large ribosomal subunit protein uL23m</fullName>
    </recommendedName>
</protein>
<dbReference type="GO" id="GO:0032543">
    <property type="term" value="P:mitochondrial translation"/>
    <property type="evidence" value="ECO:0007669"/>
    <property type="project" value="TreeGrafter"/>
</dbReference>
<evidence type="ECO:0000256" key="7">
    <source>
        <dbReference type="ARBA" id="ARBA00039977"/>
    </source>
</evidence>
<dbReference type="GO" id="GO:0003735">
    <property type="term" value="F:structural constituent of ribosome"/>
    <property type="evidence" value="ECO:0007669"/>
    <property type="project" value="InterPro"/>
</dbReference>
<keyword evidence="10" id="KW-1185">Reference proteome</keyword>
<organism evidence="9 10">
    <name type="scientific">Talaromyces marneffei (strain ATCC 18224 / CBS 334.59 / QM 7333)</name>
    <name type="common">Penicillium marneffei</name>
    <dbReference type="NCBI Taxonomy" id="441960"/>
    <lineage>
        <taxon>Eukaryota</taxon>
        <taxon>Fungi</taxon>
        <taxon>Dikarya</taxon>
        <taxon>Ascomycota</taxon>
        <taxon>Pezizomycotina</taxon>
        <taxon>Eurotiomycetes</taxon>
        <taxon>Eurotiomycetidae</taxon>
        <taxon>Eurotiales</taxon>
        <taxon>Trichocomaceae</taxon>
        <taxon>Talaromyces</taxon>
        <taxon>Talaromyces sect. Talaromyces</taxon>
    </lineage>
</organism>
<dbReference type="VEuPathDB" id="FungiDB:PMAA_031000"/>
<feature type="compositionally biased region" description="Polar residues" evidence="8">
    <location>
        <begin position="125"/>
        <end position="134"/>
    </location>
</feature>
<dbReference type="Pfam" id="PF00276">
    <property type="entry name" value="Ribosomal_L23"/>
    <property type="match status" value="1"/>
</dbReference>
<dbReference type="InterPro" id="IPR013025">
    <property type="entry name" value="Ribosomal_uL23-like"/>
</dbReference>
<comment type="similarity">
    <text evidence="2">Belongs to the universal ribosomal protein uL23 family.</text>
</comment>
<dbReference type="OrthoDB" id="275582at2759"/>
<dbReference type="GO" id="GO:0005762">
    <property type="term" value="C:mitochondrial large ribosomal subunit"/>
    <property type="evidence" value="ECO:0007669"/>
    <property type="project" value="TreeGrafter"/>
</dbReference>
<gene>
    <name evidence="9" type="ORF">PMAA_031000</name>
</gene>
<evidence type="ECO:0000256" key="5">
    <source>
        <dbReference type="ARBA" id="ARBA00023274"/>
    </source>
</evidence>
<proteinExistence type="inferred from homology"/>
<comment type="subcellular location">
    <subcellularLocation>
        <location evidence="1">Mitochondrion</location>
    </subcellularLocation>
</comment>
<evidence type="ECO:0000256" key="4">
    <source>
        <dbReference type="ARBA" id="ARBA00023128"/>
    </source>
</evidence>
<evidence type="ECO:0000256" key="1">
    <source>
        <dbReference type="ARBA" id="ARBA00004173"/>
    </source>
</evidence>
<sequence length="234" mass="27300">MTRVRRLAKKPIFLPEFVVTLIRTPFLPPRYATFYVPLEFNKLDMREYMKQLYNVDIISIRSVVEQQKVTRERRDGGFGHGPLRRPKSKKKMTIEMREPFVWPEAPEDKSAWQPDQFYRLREHSQAYQEASQPSAAAKPVKDEAETFENQAKVFLEGKQTWKPTWQALGLKYDRPALAKLHAEKPKEVSAKETKEETREMKETKETKEEALDSLDEMSSSSSVDSTSPEHPKKP</sequence>
<keyword evidence="3 9" id="KW-0689">Ribosomal protein</keyword>
<dbReference type="FunFam" id="3.30.70.330:FF:000687">
    <property type="entry name" value="54S ribosomal protein L23, mitochondrial"/>
    <property type="match status" value="1"/>
</dbReference>
<evidence type="ECO:0000256" key="6">
    <source>
        <dbReference type="ARBA" id="ARBA00037226"/>
    </source>
</evidence>